<dbReference type="Proteomes" id="UP000008022">
    <property type="component" value="Unassembled WGS sequence"/>
</dbReference>
<evidence type="ECO:0000256" key="1">
    <source>
        <dbReference type="SAM" id="MobiDB-lite"/>
    </source>
</evidence>
<protein>
    <submittedName>
        <fullName evidence="2">Uncharacterized protein</fullName>
    </submittedName>
</protein>
<dbReference type="STRING" id="4529.A0A0E0RH68"/>
<accession>A0A0E0RH68</accession>
<feature type="compositionally biased region" description="Polar residues" evidence="1">
    <location>
        <begin position="41"/>
        <end position="50"/>
    </location>
</feature>
<dbReference type="HOGENOM" id="CLU_1889166_0_0_1"/>
<name>A0A0E0RH68_ORYRU</name>
<reference evidence="3" key="1">
    <citation type="submission" date="2013-06" db="EMBL/GenBank/DDBJ databases">
        <authorList>
            <person name="Zhao Q."/>
        </authorList>
    </citation>
    <scope>NUCLEOTIDE SEQUENCE</scope>
    <source>
        <strain evidence="3">cv. W1943</strain>
    </source>
</reference>
<dbReference type="EnsemblPlants" id="ORUFI12G12840.1">
    <property type="protein sequence ID" value="ORUFI12G12840.1"/>
    <property type="gene ID" value="ORUFI12G12840"/>
</dbReference>
<evidence type="ECO:0000313" key="2">
    <source>
        <dbReference type="EnsemblPlants" id="ORUFI12G12840.1"/>
    </source>
</evidence>
<feature type="region of interest" description="Disordered" evidence="1">
    <location>
        <begin position="41"/>
        <end position="71"/>
    </location>
</feature>
<dbReference type="eggNOG" id="KOG0743">
    <property type="taxonomic scope" value="Eukaryota"/>
</dbReference>
<dbReference type="PANTHER" id="PTHR23070">
    <property type="entry name" value="BCS1 AAA-TYPE ATPASE"/>
    <property type="match status" value="1"/>
</dbReference>
<keyword evidence="3" id="KW-1185">Reference proteome</keyword>
<organism evidence="2 3">
    <name type="scientific">Oryza rufipogon</name>
    <name type="common">Brownbeard rice</name>
    <name type="synonym">Asian wild rice</name>
    <dbReference type="NCBI Taxonomy" id="4529"/>
    <lineage>
        <taxon>Eukaryota</taxon>
        <taxon>Viridiplantae</taxon>
        <taxon>Streptophyta</taxon>
        <taxon>Embryophyta</taxon>
        <taxon>Tracheophyta</taxon>
        <taxon>Spermatophyta</taxon>
        <taxon>Magnoliopsida</taxon>
        <taxon>Liliopsida</taxon>
        <taxon>Poales</taxon>
        <taxon>Poaceae</taxon>
        <taxon>BOP clade</taxon>
        <taxon>Oryzoideae</taxon>
        <taxon>Oryzeae</taxon>
        <taxon>Oryzinae</taxon>
        <taxon>Oryza</taxon>
    </lineage>
</organism>
<sequence length="135" mass="15268">MVGKEGNRAYIWAAGTGKSTMIRPTDNFLDYEVYGNHLTSAKNNTDCRSSSTDKSRTHYQAQGQEGSPMATKINDDNHTLADRLHQRAVVDVQRILVFMTTLFDRLDLALIRPGKTGKHMEMSCCWLVRFMVLAK</sequence>
<dbReference type="AlphaFoldDB" id="A0A0E0RH68"/>
<dbReference type="InterPro" id="IPR050747">
    <property type="entry name" value="Mitochondrial_chaperone_BCS1"/>
</dbReference>
<dbReference type="Gramene" id="ORUFI12G12840.1">
    <property type="protein sequence ID" value="ORUFI12G12840.1"/>
    <property type="gene ID" value="ORUFI12G12840"/>
</dbReference>
<proteinExistence type="predicted"/>
<reference evidence="2" key="2">
    <citation type="submission" date="2015-06" db="UniProtKB">
        <authorList>
            <consortium name="EnsemblPlants"/>
        </authorList>
    </citation>
    <scope>IDENTIFICATION</scope>
</reference>
<evidence type="ECO:0000313" key="3">
    <source>
        <dbReference type="Proteomes" id="UP000008022"/>
    </source>
</evidence>